<comment type="caution">
    <text evidence="2">The sequence shown here is derived from an EMBL/GenBank/DDBJ whole genome shotgun (WGS) entry which is preliminary data.</text>
</comment>
<dbReference type="PANTHER" id="PTHR37812">
    <property type="entry name" value="MU-LIKE PROPHAGE FLUMU PROTEIN C"/>
    <property type="match status" value="1"/>
</dbReference>
<sequence>MRTTQSERSYKHFIESLEDCIEKAYEGANNNKGEFQKIFLEHFYKYNAGLNVYIPKGQYSAVMNTARNNLIRKKFNGANHTELAMKYGVSLQWIYKIVKEKQPYELD</sequence>
<protein>
    <recommendedName>
        <fullName evidence="1">Mor transcription activator domain-containing protein</fullName>
    </recommendedName>
</protein>
<organism evidence="2 3">
    <name type="scientific">Haemophilus quentini</name>
    <dbReference type="NCBI Taxonomy" id="123834"/>
    <lineage>
        <taxon>Bacteria</taxon>
        <taxon>Pseudomonadati</taxon>
        <taxon>Pseudomonadota</taxon>
        <taxon>Gammaproteobacteria</taxon>
        <taxon>Pasteurellales</taxon>
        <taxon>Pasteurellaceae</taxon>
        <taxon>Haemophilus</taxon>
    </lineage>
</organism>
<dbReference type="PANTHER" id="PTHR37812:SF1">
    <property type="entry name" value="MU-LIKE PROPHAGE FLUMU PROTEIN C"/>
    <property type="match status" value="1"/>
</dbReference>
<gene>
    <name evidence="2" type="ORF">BFQ30_00940</name>
</gene>
<accession>A0ABX3BQY6</accession>
<dbReference type="InterPro" id="IPR009057">
    <property type="entry name" value="Homeodomain-like_sf"/>
</dbReference>
<dbReference type="InterPro" id="IPR052411">
    <property type="entry name" value="c-mor_Regulatory_Protein"/>
</dbReference>
<dbReference type="RefSeq" id="WP_005640525.1">
    <property type="nucleotide sequence ID" value="NZ_MCII02000007.1"/>
</dbReference>
<dbReference type="EMBL" id="MDJC01000012">
    <property type="protein sequence ID" value="OEY77042.1"/>
    <property type="molecule type" value="Genomic_DNA"/>
</dbReference>
<dbReference type="Gene3D" id="1.10.10.60">
    <property type="entry name" value="Homeodomain-like"/>
    <property type="match status" value="1"/>
</dbReference>
<name>A0ABX3BQY6_9PAST</name>
<evidence type="ECO:0000259" key="1">
    <source>
        <dbReference type="Pfam" id="PF08765"/>
    </source>
</evidence>
<dbReference type="Pfam" id="PF08765">
    <property type="entry name" value="Mor"/>
    <property type="match status" value="1"/>
</dbReference>
<keyword evidence="3" id="KW-1185">Reference proteome</keyword>
<dbReference type="InterPro" id="IPR014875">
    <property type="entry name" value="Mor_transcription_activator"/>
</dbReference>
<dbReference type="Proteomes" id="UP000175677">
    <property type="component" value="Unassembled WGS sequence"/>
</dbReference>
<dbReference type="SUPFAM" id="SSF46689">
    <property type="entry name" value="Homeodomain-like"/>
    <property type="match status" value="1"/>
</dbReference>
<evidence type="ECO:0000313" key="2">
    <source>
        <dbReference type="EMBL" id="OEY77042.1"/>
    </source>
</evidence>
<proteinExistence type="predicted"/>
<feature type="domain" description="Mor transcription activator" evidence="1">
    <location>
        <begin position="41"/>
        <end position="102"/>
    </location>
</feature>
<reference evidence="2 3" key="1">
    <citation type="submission" date="2016-08" db="EMBL/GenBank/DDBJ databases">
        <authorList>
            <person name="Eshaghi A."/>
            <person name="Soares D."/>
            <person name="Kus J."/>
            <person name="Richardson D."/>
            <person name="Li A."/>
            <person name="Patel S.N."/>
        </authorList>
    </citation>
    <scope>NUCLEOTIDE SEQUENCE [LARGE SCALE GENOMIC DNA]</scope>
    <source>
        <strain evidence="2 3">C860</strain>
    </source>
</reference>
<evidence type="ECO:0000313" key="3">
    <source>
        <dbReference type="Proteomes" id="UP000175677"/>
    </source>
</evidence>